<evidence type="ECO:0000256" key="1">
    <source>
        <dbReference type="SAM" id="MobiDB-lite"/>
    </source>
</evidence>
<name>A0A0C1ZJZ7_9BACT</name>
<comment type="caution">
    <text evidence="2">The sequence shown here is derived from an EMBL/GenBank/DDBJ whole genome shotgun (WGS) entry which is preliminary data.</text>
</comment>
<dbReference type="Proteomes" id="UP000031599">
    <property type="component" value="Unassembled WGS sequence"/>
</dbReference>
<accession>A0A0C1ZJZ7</accession>
<evidence type="ECO:0000313" key="2">
    <source>
        <dbReference type="EMBL" id="KIG17794.1"/>
    </source>
</evidence>
<dbReference type="EMBL" id="JMCC02000020">
    <property type="protein sequence ID" value="KIG17794.1"/>
    <property type="molecule type" value="Genomic_DNA"/>
</dbReference>
<evidence type="ECO:0000313" key="3">
    <source>
        <dbReference type="Proteomes" id="UP000031599"/>
    </source>
</evidence>
<dbReference type="AlphaFoldDB" id="A0A0C1ZJZ7"/>
<proteinExistence type="predicted"/>
<feature type="compositionally biased region" description="Basic residues" evidence="1">
    <location>
        <begin position="39"/>
        <end position="54"/>
    </location>
</feature>
<feature type="compositionally biased region" description="Low complexity" evidence="1">
    <location>
        <begin position="75"/>
        <end position="88"/>
    </location>
</feature>
<feature type="region of interest" description="Disordered" evidence="1">
    <location>
        <begin position="21"/>
        <end position="102"/>
    </location>
</feature>
<organism evidence="2 3">
    <name type="scientific">Enhygromyxa salina</name>
    <dbReference type="NCBI Taxonomy" id="215803"/>
    <lineage>
        <taxon>Bacteria</taxon>
        <taxon>Pseudomonadati</taxon>
        <taxon>Myxococcota</taxon>
        <taxon>Polyangia</taxon>
        <taxon>Nannocystales</taxon>
        <taxon>Nannocystaceae</taxon>
        <taxon>Enhygromyxa</taxon>
    </lineage>
</organism>
<reference evidence="2 3" key="1">
    <citation type="submission" date="2014-12" db="EMBL/GenBank/DDBJ databases">
        <title>Genome assembly of Enhygromyxa salina DSM 15201.</title>
        <authorList>
            <person name="Sharma G."/>
            <person name="Subramanian S."/>
        </authorList>
    </citation>
    <scope>NUCLEOTIDE SEQUENCE [LARGE SCALE GENOMIC DNA]</scope>
    <source>
        <strain evidence="2 3">DSM 15201</strain>
    </source>
</reference>
<gene>
    <name evidence="2" type="ORF">DB30_02827</name>
</gene>
<protein>
    <submittedName>
        <fullName evidence="2">Uncharacterized protein</fullName>
    </submittedName>
</protein>
<sequence>MRSTRPVELTRMCARQAVALRDRQHPQLPGLGDEQLPAARRHGDRHRRSGRRRSTASDEAQAEQQRRRNRTPCDPARSARASAPSKLAKAAHRRNRPRSPLGVYHGRRCWSARGLDSGLGGRGRGVVIRRLSAIEQMPWYDMAPRPRSVAVAARGSPALSTAVPPQIDARRRRAVRHLPVRLDLLGHAATRARRTVRLGKIHSPGSGLELLALLLPADLRGRSVHVAGNRET</sequence>